<organism evidence="2 3">
    <name type="scientific">Shewanella cutis</name>
    <dbReference type="NCBI Taxonomy" id="2766780"/>
    <lineage>
        <taxon>Bacteria</taxon>
        <taxon>Pseudomonadati</taxon>
        <taxon>Pseudomonadota</taxon>
        <taxon>Gammaproteobacteria</taxon>
        <taxon>Alteromonadales</taxon>
        <taxon>Shewanellaceae</taxon>
        <taxon>Shewanella</taxon>
    </lineage>
</organism>
<keyword evidence="3" id="KW-1185">Reference proteome</keyword>
<dbReference type="RefSeq" id="WP_240132173.1">
    <property type="nucleotide sequence ID" value="NZ_JACSDI010000018.1"/>
</dbReference>
<evidence type="ECO:0008006" key="4">
    <source>
        <dbReference type="Google" id="ProtNLM"/>
    </source>
</evidence>
<evidence type="ECO:0000313" key="3">
    <source>
        <dbReference type="Proteomes" id="UP000829384"/>
    </source>
</evidence>
<feature type="chain" id="PRO_5047292665" description="Lipoprotein" evidence="1">
    <location>
        <begin position="24"/>
        <end position="204"/>
    </location>
</feature>
<dbReference type="Proteomes" id="UP000829384">
    <property type="component" value="Unassembled WGS sequence"/>
</dbReference>
<evidence type="ECO:0000313" key="2">
    <source>
        <dbReference type="EMBL" id="MCG9965689.1"/>
    </source>
</evidence>
<reference evidence="2 3" key="1">
    <citation type="submission" date="2020-08" db="EMBL/GenBank/DDBJ databases">
        <title>Whole genome sequence of Shewanella sp strain PS-2.</title>
        <authorList>
            <person name="Das S.K."/>
        </authorList>
    </citation>
    <scope>NUCLEOTIDE SEQUENCE [LARGE SCALE GENOMIC DNA]</scope>
    <source>
        <strain evidence="2 3">PS-2</strain>
    </source>
</reference>
<evidence type="ECO:0000256" key="1">
    <source>
        <dbReference type="SAM" id="SignalP"/>
    </source>
</evidence>
<proteinExistence type="predicted"/>
<comment type="caution">
    <text evidence="2">The sequence shown here is derived from an EMBL/GenBank/DDBJ whole genome shotgun (WGS) entry which is preliminary data.</text>
</comment>
<gene>
    <name evidence="2" type="ORF">H9J30_17460</name>
</gene>
<dbReference type="PROSITE" id="PS51257">
    <property type="entry name" value="PROKAR_LIPOPROTEIN"/>
    <property type="match status" value="1"/>
</dbReference>
<feature type="signal peptide" evidence="1">
    <location>
        <begin position="1"/>
        <end position="23"/>
    </location>
</feature>
<name>A0ABS9QZF5_9GAMM</name>
<keyword evidence="1" id="KW-0732">Signal</keyword>
<accession>A0ABS9QZF5</accession>
<sequence>MDTRTKLFGSLLIIALISCGIWATQQTSTQSSAETNISVNSQNYPDFSWTYVHQDGEMTIGSGQSQDWNKLKSQGNPYKTDYLWVKTAGKAYVITKPDLVNQVKEAVRTMQLQGEKMQRLGEQMQVKGDAISAETSKLLINLASSEKDTEVNAQIESLGESMEVMGKEMEQLGQVQQELANVAEKQVFELAQNAIKRGDATLAP</sequence>
<protein>
    <recommendedName>
        <fullName evidence="4">Lipoprotein</fullName>
    </recommendedName>
</protein>
<dbReference type="EMBL" id="JACSDI010000018">
    <property type="protein sequence ID" value="MCG9965689.1"/>
    <property type="molecule type" value="Genomic_DNA"/>
</dbReference>